<comment type="similarity">
    <text evidence="1 12">Belongs to the thymidine kinase family.</text>
</comment>
<dbReference type="Pfam" id="PF00265">
    <property type="entry name" value="TK"/>
    <property type="match status" value="1"/>
</dbReference>
<evidence type="ECO:0000256" key="9">
    <source>
        <dbReference type="ARBA" id="ARBA00022840"/>
    </source>
</evidence>
<evidence type="ECO:0000256" key="2">
    <source>
        <dbReference type="ARBA" id="ARBA00012118"/>
    </source>
</evidence>
<protein>
    <recommendedName>
        <fullName evidence="2 11">Thymidine kinase</fullName>
        <ecNumber evidence="2 11">2.7.1.21</ecNumber>
    </recommendedName>
</protein>
<proteinExistence type="inferred from homology"/>
<dbReference type="FunFam" id="3.40.50.300:FF:000948">
    <property type="entry name" value="Thymidine kinase"/>
    <property type="match status" value="1"/>
</dbReference>
<dbReference type="GO" id="GO:0046872">
    <property type="term" value="F:metal ion binding"/>
    <property type="evidence" value="ECO:0007669"/>
    <property type="project" value="UniProtKB-KW"/>
</dbReference>
<sequence length="272" mass="29496">MRSAAQGCRPARSAATMHRLLGRTHIMGASHLSSLTRLRVSSLQAQVAGLGTEAAIVRDEHVNSNKAHGEIHLIMGPMFAGKTTRLLQRVREAQAAGQRVVVVKSVVDTRYSSNCVVTHTGDRLPCVCLARLGSLREQIGTAEYDKVDVVAVDEAQFIEDLAESALHTAESDGKVVIVAGLSGDFQRQRFGQLLELVPLADRVDKLEGRCSFCDQPSLFTLRIAANTQQELVGGTESYAPVCRRHYRELHGVRNTPGTAATVEQREAMAAEA</sequence>
<dbReference type="GO" id="GO:0071897">
    <property type="term" value="P:DNA biosynthetic process"/>
    <property type="evidence" value="ECO:0007669"/>
    <property type="project" value="UniProtKB-KW"/>
</dbReference>
<evidence type="ECO:0000313" key="14">
    <source>
        <dbReference type="Proteomes" id="UP000747110"/>
    </source>
</evidence>
<dbReference type="OrthoDB" id="439028at2759"/>
<keyword evidence="9 11" id="KW-0067">ATP-binding</keyword>
<dbReference type="Gene3D" id="3.30.60.20">
    <property type="match status" value="1"/>
</dbReference>
<evidence type="ECO:0000256" key="6">
    <source>
        <dbReference type="ARBA" id="ARBA00022741"/>
    </source>
</evidence>
<dbReference type="InterPro" id="IPR027417">
    <property type="entry name" value="P-loop_NTPase"/>
</dbReference>
<name>A0A8J4C3B5_9CHLO</name>
<dbReference type="SUPFAM" id="SSF52540">
    <property type="entry name" value="P-loop containing nucleoside triphosphate hydrolases"/>
    <property type="match status" value="1"/>
</dbReference>
<evidence type="ECO:0000256" key="1">
    <source>
        <dbReference type="ARBA" id="ARBA00007587"/>
    </source>
</evidence>
<dbReference type="PANTHER" id="PTHR11441:SF0">
    <property type="entry name" value="THYMIDINE KINASE, CYTOSOLIC"/>
    <property type="match status" value="1"/>
</dbReference>
<reference evidence="13" key="1">
    <citation type="journal article" date="2021" name="Proc. Natl. Acad. Sci. U.S.A.">
        <title>Three genomes in the algal genus Volvox reveal the fate of a haploid sex-determining region after a transition to homothallism.</title>
        <authorList>
            <person name="Yamamoto K."/>
            <person name="Hamaji T."/>
            <person name="Kawai-Toyooka H."/>
            <person name="Matsuzaki R."/>
            <person name="Takahashi F."/>
            <person name="Nishimura Y."/>
            <person name="Kawachi M."/>
            <person name="Noguchi H."/>
            <person name="Minakuchi Y."/>
            <person name="Umen J.G."/>
            <person name="Toyoda A."/>
            <person name="Nozaki H."/>
        </authorList>
    </citation>
    <scope>NUCLEOTIDE SEQUENCE</scope>
    <source>
        <strain evidence="13">NIES-3786</strain>
    </source>
</reference>
<evidence type="ECO:0000256" key="3">
    <source>
        <dbReference type="ARBA" id="ARBA00022634"/>
    </source>
</evidence>
<evidence type="ECO:0000256" key="10">
    <source>
        <dbReference type="ARBA" id="ARBA00048254"/>
    </source>
</evidence>
<comment type="caution">
    <text evidence="13">The sequence shown here is derived from an EMBL/GenBank/DDBJ whole genome shotgun (WGS) entry which is preliminary data.</text>
</comment>
<dbReference type="InterPro" id="IPR001267">
    <property type="entry name" value="Thymidine_kinase"/>
</dbReference>
<keyword evidence="3 11" id="KW-0237">DNA synthesis</keyword>
<keyword evidence="8" id="KW-0862">Zinc</keyword>
<dbReference type="PROSITE" id="PS00603">
    <property type="entry name" value="TK_CELLULAR_TYPE"/>
    <property type="match status" value="1"/>
</dbReference>
<dbReference type="Proteomes" id="UP000747110">
    <property type="component" value="Unassembled WGS sequence"/>
</dbReference>
<dbReference type="PANTHER" id="PTHR11441">
    <property type="entry name" value="THYMIDINE KINASE"/>
    <property type="match status" value="1"/>
</dbReference>
<organism evidence="13 14">
    <name type="scientific">Volvox reticuliferus</name>
    <dbReference type="NCBI Taxonomy" id="1737510"/>
    <lineage>
        <taxon>Eukaryota</taxon>
        <taxon>Viridiplantae</taxon>
        <taxon>Chlorophyta</taxon>
        <taxon>core chlorophytes</taxon>
        <taxon>Chlorophyceae</taxon>
        <taxon>CS clade</taxon>
        <taxon>Chlamydomonadales</taxon>
        <taxon>Volvocaceae</taxon>
        <taxon>Volvox</taxon>
    </lineage>
</organism>
<evidence type="ECO:0000256" key="11">
    <source>
        <dbReference type="RuleBase" id="RU000544"/>
    </source>
</evidence>
<comment type="catalytic activity">
    <reaction evidence="10 11">
        <text>thymidine + ATP = dTMP + ADP + H(+)</text>
        <dbReference type="Rhea" id="RHEA:19129"/>
        <dbReference type="ChEBI" id="CHEBI:15378"/>
        <dbReference type="ChEBI" id="CHEBI:17748"/>
        <dbReference type="ChEBI" id="CHEBI:30616"/>
        <dbReference type="ChEBI" id="CHEBI:63528"/>
        <dbReference type="ChEBI" id="CHEBI:456216"/>
        <dbReference type="EC" id="2.7.1.21"/>
    </reaction>
</comment>
<accession>A0A8J4C3B5</accession>
<dbReference type="GO" id="GO:0005524">
    <property type="term" value="F:ATP binding"/>
    <property type="evidence" value="ECO:0007669"/>
    <property type="project" value="UniProtKB-KW"/>
</dbReference>
<evidence type="ECO:0000256" key="7">
    <source>
        <dbReference type="ARBA" id="ARBA00022777"/>
    </source>
</evidence>
<dbReference type="GO" id="GO:0004797">
    <property type="term" value="F:thymidine kinase activity"/>
    <property type="evidence" value="ECO:0007669"/>
    <property type="project" value="UniProtKB-EC"/>
</dbReference>
<evidence type="ECO:0000256" key="4">
    <source>
        <dbReference type="ARBA" id="ARBA00022679"/>
    </source>
</evidence>
<dbReference type="Gene3D" id="3.40.50.300">
    <property type="entry name" value="P-loop containing nucleotide triphosphate hydrolases"/>
    <property type="match status" value="1"/>
</dbReference>
<gene>
    <name evidence="13" type="ORF">Vretifemale_3515</name>
</gene>
<keyword evidence="14" id="KW-1185">Reference proteome</keyword>
<keyword evidence="5" id="KW-0479">Metal-binding</keyword>
<dbReference type="EC" id="2.7.1.21" evidence="2 11"/>
<keyword evidence="6 11" id="KW-0547">Nucleotide-binding</keyword>
<dbReference type="AlphaFoldDB" id="A0A8J4C3B5"/>
<keyword evidence="7 11" id="KW-0418">Kinase</keyword>
<dbReference type="EMBL" id="BNCP01000004">
    <property type="protein sequence ID" value="GIL73317.1"/>
    <property type="molecule type" value="Genomic_DNA"/>
</dbReference>
<evidence type="ECO:0000256" key="8">
    <source>
        <dbReference type="ARBA" id="ARBA00022833"/>
    </source>
</evidence>
<dbReference type="InterPro" id="IPR020633">
    <property type="entry name" value="Thymidine_kinase_CS"/>
</dbReference>
<evidence type="ECO:0000313" key="13">
    <source>
        <dbReference type="EMBL" id="GIL73317.1"/>
    </source>
</evidence>
<dbReference type="GO" id="GO:0046104">
    <property type="term" value="P:thymidine metabolic process"/>
    <property type="evidence" value="ECO:0007669"/>
    <property type="project" value="TreeGrafter"/>
</dbReference>
<evidence type="ECO:0000256" key="5">
    <source>
        <dbReference type="ARBA" id="ARBA00022723"/>
    </source>
</evidence>
<dbReference type="SUPFAM" id="SSF57716">
    <property type="entry name" value="Glucocorticoid receptor-like (DNA-binding domain)"/>
    <property type="match status" value="1"/>
</dbReference>
<evidence type="ECO:0000256" key="12">
    <source>
        <dbReference type="RuleBase" id="RU004165"/>
    </source>
</evidence>
<keyword evidence="4 11" id="KW-0808">Transferase</keyword>